<dbReference type="OrthoDB" id="2527757at2759"/>
<dbReference type="EMBL" id="SOZI01000001">
    <property type="protein sequence ID" value="TNY24827.1"/>
    <property type="molecule type" value="Genomic_DNA"/>
</dbReference>
<dbReference type="Proteomes" id="UP000311382">
    <property type="component" value="Unassembled WGS sequence"/>
</dbReference>
<gene>
    <name evidence="1" type="ORF">DMC30DRAFT_386401</name>
</gene>
<sequence length="161" mass="17625">MTLLDYLGDRRCAWRRRERVRPHPPAHWAARAYDPARQVARAPSCGDAGDRPCCSRLDARGGGGGGGGEEDVFAHTNDAPVSLLVDLSPTFNLAHLDALCSPLSLLECDLPQIVLVPSALTAQQQPEAQHALTLWALAALRRLLFAYWRHGGELVRGDLER</sequence>
<name>A0A5C5G6P9_9BASI</name>
<proteinExistence type="predicted"/>
<dbReference type="AlphaFoldDB" id="A0A5C5G6P9"/>
<protein>
    <submittedName>
        <fullName evidence="1">Uncharacterized protein</fullName>
    </submittedName>
</protein>
<accession>A0A5C5G6P9</accession>
<evidence type="ECO:0000313" key="1">
    <source>
        <dbReference type="EMBL" id="TNY24827.1"/>
    </source>
</evidence>
<reference evidence="1 2" key="1">
    <citation type="submission" date="2019-03" db="EMBL/GenBank/DDBJ databases">
        <title>Rhodosporidium diobovatum UCD-FST 08-225 genome sequencing, assembly, and annotation.</title>
        <authorList>
            <person name="Fakankun I.U."/>
            <person name="Fristensky B."/>
            <person name="Levin D.B."/>
        </authorList>
    </citation>
    <scope>NUCLEOTIDE SEQUENCE [LARGE SCALE GENOMIC DNA]</scope>
    <source>
        <strain evidence="1 2">UCD-FST 08-225</strain>
    </source>
</reference>
<organism evidence="1 2">
    <name type="scientific">Rhodotorula diobovata</name>
    <dbReference type="NCBI Taxonomy" id="5288"/>
    <lineage>
        <taxon>Eukaryota</taxon>
        <taxon>Fungi</taxon>
        <taxon>Dikarya</taxon>
        <taxon>Basidiomycota</taxon>
        <taxon>Pucciniomycotina</taxon>
        <taxon>Microbotryomycetes</taxon>
        <taxon>Sporidiobolales</taxon>
        <taxon>Sporidiobolaceae</taxon>
        <taxon>Rhodotorula</taxon>
    </lineage>
</organism>
<keyword evidence="2" id="KW-1185">Reference proteome</keyword>
<evidence type="ECO:0000313" key="2">
    <source>
        <dbReference type="Proteomes" id="UP000311382"/>
    </source>
</evidence>
<comment type="caution">
    <text evidence="1">The sequence shown here is derived from an EMBL/GenBank/DDBJ whole genome shotgun (WGS) entry which is preliminary data.</text>
</comment>